<name>A0AAE4WIT0_AGRVI</name>
<dbReference type="EMBL" id="WPHM01000020">
    <property type="protein sequence ID" value="MUZ60723.1"/>
    <property type="molecule type" value="Genomic_DNA"/>
</dbReference>
<gene>
    <name evidence="2" type="ORF">BBI04_008070</name>
    <name evidence="3" type="ORF">GOZ95_25175</name>
</gene>
<evidence type="ECO:0000313" key="4">
    <source>
        <dbReference type="Proteomes" id="UP000175993"/>
    </source>
</evidence>
<dbReference type="EMBL" id="MBEV02000003">
    <property type="protein sequence ID" value="MUP04769.1"/>
    <property type="molecule type" value="Genomic_DNA"/>
</dbReference>
<evidence type="ECO:0000313" key="5">
    <source>
        <dbReference type="Proteomes" id="UP000436692"/>
    </source>
</evidence>
<organism evidence="3 5">
    <name type="scientific">Agrobacterium vitis</name>
    <name type="common">Rhizobium vitis</name>
    <dbReference type="NCBI Taxonomy" id="373"/>
    <lineage>
        <taxon>Bacteria</taxon>
        <taxon>Pseudomonadati</taxon>
        <taxon>Pseudomonadota</taxon>
        <taxon>Alphaproteobacteria</taxon>
        <taxon>Hyphomicrobiales</taxon>
        <taxon>Rhizobiaceae</taxon>
        <taxon>Rhizobium/Agrobacterium group</taxon>
        <taxon>Agrobacterium</taxon>
    </lineage>
</organism>
<proteinExistence type="predicted"/>
<comment type="caution">
    <text evidence="3">The sequence shown here is derived from an EMBL/GenBank/DDBJ whole genome shotgun (WGS) entry which is preliminary data.</text>
</comment>
<protein>
    <submittedName>
        <fullName evidence="3">Uncharacterized protein</fullName>
    </submittedName>
</protein>
<reference evidence="3 5" key="2">
    <citation type="submission" date="2019-12" db="EMBL/GenBank/DDBJ databases">
        <title>Whole-genome sequencing of Allorhizobium vitis.</title>
        <authorList>
            <person name="Gan H.M."/>
            <person name="Szegedi E."/>
            <person name="Burr T."/>
            <person name="Savka M.A."/>
        </authorList>
    </citation>
    <scope>NUCLEOTIDE SEQUENCE [LARGE SCALE GENOMIC DNA]</scope>
    <source>
        <strain evidence="3 5">CG989</strain>
    </source>
</reference>
<feature type="signal peptide" evidence="1">
    <location>
        <begin position="1"/>
        <end position="21"/>
    </location>
</feature>
<evidence type="ECO:0000313" key="3">
    <source>
        <dbReference type="EMBL" id="MUZ60723.1"/>
    </source>
</evidence>
<evidence type="ECO:0000256" key="1">
    <source>
        <dbReference type="SAM" id="SignalP"/>
    </source>
</evidence>
<keyword evidence="1" id="KW-0732">Signal</keyword>
<sequence length="125" mass="13816">MKAVLFAVLTLNTFMACNAFANDKDVSQPTDPVWRAYTQQINLICPTKHLDLLRPADLRDALDAYKERQTATDQEQMLKAETKSCKGVTAGATCDNFGDIKLASQTGKLAPLARDICDHVSKQQQ</sequence>
<dbReference type="RefSeq" id="WP_070165012.1">
    <property type="nucleotide sequence ID" value="NZ_CP118259.1"/>
</dbReference>
<dbReference type="Proteomes" id="UP000436692">
    <property type="component" value="Unassembled WGS sequence"/>
</dbReference>
<accession>A0AAE4WIT0</accession>
<dbReference type="Proteomes" id="UP000175993">
    <property type="component" value="Unassembled WGS sequence"/>
</dbReference>
<dbReference type="AlphaFoldDB" id="A0AAE4WIT0"/>
<feature type="chain" id="PRO_5044471398" evidence="1">
    <location>
        <begin position="22"/>
        <end position="125"/>
    </location>
</feature>
<evidence type="ECO:0000313" key="2">
    <source>
        <dbReference type="EMBL" id="MUP04769.1"/>
    </source>
</evidence>
<reference evidence="2 4" key="1">
    <citation type="submission" date="2019-11" db="EMBL/GenBank/DDBJ databases">
        <title>Whole-genome sequencing of Allorhizobium vitis.</title>
        <authorList>
            <person name="Gan H.M."/>
            <person name="Savka M.A."/>
        </authorList>
    </citation>
    <scope>NUCLEOTIDE SEQUENCE [LARGE SCALE GENOMIC DNA]</scope>
    <source>
        <strain evidence="2 4">AB4</strain>
    </source>
</reference>
<dbReference type="PROSITE" id="PS51257">
    <property type="entry name" value="PROKAR_LIPOPROTEIN"/>
    <property type="match status" value="1"/>
</dbReference>